<dbReference type="Pfam" id="PF00589">
    <property type="entry name" value="Phage_integrase"/>
    <property type="match status" value="1"/>
</dbReference>
<dbReference type="CDD" id="cd00801">
    <property type="entry name" value="INT_P4_C"/>
    <property type="match status" value="1"/>
</dbReference>
<dbReference type="PANTHER" id="PTHR30629:SF6">
    <property type="entry name" value="PROPHAGE INTEGRASE INTA-RELATED"/>
    <property type="match status" value="1"/>
</dbReference>
<dbReference type="InterPro" id="IPR038488">
    <property type="entry name" value="Integrase_DNA-bd_sf"/>
</dbReference>
<comment type="caution">
    <text evidence="8">The sequence shown here is derived from an EMBL/GenBank/DDBJ whole genome shotgun (WGS) entry which is preliminary data.</text>
</comment>
<evidence type="ECO:0000256" key="4">
    <source>
        <dbReference type="ARBA" id="ARBA00023172"/>
    </source>
</evidence>
<dbReference type="Gene3D" id="3.30.160.390">
    <property type="entry name" value="Integrase, DNA-binding domain"/>
    <property type="match status" value="1"/>
</dbReference>
<gene>
    <name evidence="8" type="ORF">L9W73_15225</name>
</gene>
<dbReference type="GO" id="GO:0006310">
    <property type="term" value="P:DNA recombination"/>
    <property type="evidence" value="ECO:0007669"/>
    <property type="project" value="UniProtKB-KW"/>
</dbReference>
<dbReference type="RefSeq" id="WP_274674182.1">
    <property type="nucleotide sequence ID" value="NZ_JAKNAP010000076.1"/>
</dbReference>
<dbReference type="InterPro" id="IPR050808">
    <property type="entry name" value="Phage_Integrase"/>
</dbReference>
<evidence type="ECO:0000259" key="7">
    <source>
        <dbReference type="PROSITE" id="PS51900"/>
    </source>
</evidence>
<dbReference type="PROSITE" id="PS51900">
    <property type="entry name" value="CB"/>
    <property type="match status" value="1"/>
</dbReference>
<evidence type="ECO:0000259" key="6">
    <source>
        <dbReference type="PROSITE" id="PS51898"/>
    </source>
</evidence>
<sequence>MAARTNNNLNFKVCNNAKGKEKSYRLSDGGGLYLHVKPNGNKTWEFRYIRASTGRPSIMGLGSFRLVSLAEARAKALELSKLVHACVDLQLMKAEKKAARDKENAMTVFAVAEKWRDSKANRLKPKTIHDNWRKLELYVFPELGSLPISKLTAPMAINTLRRLEKLGRLETVKRTAQLLNEIMNYAVNYGLIESNPLVGIRDVFQKPVVTHMAALKPEEISELTKRVATANIQITTRCLIEWQLHTMTRPNEAAGASWDEINLERMVWVIPAKRMKMKQVHEIPLTKQMLAILDAVKPISGHRQFIFPSVRDPKRHTDSETINKALGKMGFKGRTTAHGLRSLASTTLNEHGFESDVIEAALAHQQRNRIRAAYNRTTYLDKRRELMKWWSDYIEINSFGSYSIGQ</sequence>
<dbReference type="AlphaFoldDB" id="A0A9X4FK57"/>
<accession>A0A9X4FK57</accession>
<dbReference type="PROSITE" id="PS51898">
    <property type="entry name" value="TYR_RECOMBINASE"/>
    <property type="match status" value="1"/>
</dbReference>
<dbReference type="InterPro" id="IPR010998">
    <property type="entry name" value="Integrase_recombinase_N"/>
</dbReference>
<evidence type="ECO:0000313" key="8">
    <source>
        <dbReference type="EMBL" id="MDE1358644.1"/>
    </source>
</evidence>
<keyword evidence="3 5" id="KW-0238">DNA-binding</keyword>
<name>A0A9X4FK57_9VIBR</name>
<dbReference type="Pfam" id="PF22022">
    <property type="entry name" value="Phage_int_M"/>
    <property type="match status" value="1"/>
</dbReference>
<organism evidence="8 9">
    <name type="scientific">Vibrio aestuarianus</name>
    <dbReference type="NCBI Taxonomy" id="28171"/>
    <lineage>
        <taxon>Bacteria</taxon>
        <taxon>Pseudomonadati</taxon>
        <taxon>Pseudomonadota</taxon>
        <taxon>Gammaproteobacteria</taxon>
        <taxon>Vibrionales</taxon>
        <taxon>Vibrionaceae</taxon>
        <taxon>Vibrio</taxon>
    </lineage>
</organism>
<keyword evidence="2" id="KW-0229">DNA integration</keyword>
<protein>
    <submittedName>
        <fullName evidence="8">Tyrosine-type recombinase/integrase</fullName>
    </submittedName>
</protein>
<evidence type="ECO:0000313" key="9">
    <source>
        <dbReference type="Proteomes" id="UP001140973"/>
    </source>
</evidence>
<proteinExistence type="inferred from homology"/>
<dbReference type="PANTHER" id="PTHR30629">
    <property type="entry name" value="PROPHAGE INTEGRASE"/>
    <property type="match status" value="1"/>
</dbReference>
<feature type="domain" description="Tyr recombinase" evidence="6">
    <location>
        <begin position="210"/>
        <end position="387"/>
    </location>
</feature>
<dbReference type="InterPro" id="IPR053876">
    <property type="entry name" value="Phage_int_M"/>
</dbReference>
<dbReference type="SUPFAM" id="SSF56349">
    <property type="entry name" value="DNA breaking-rejoining enzymes"/>
    <property type="match status" value="1"/>
</dbReference>
<dbReference type="InterPro" id="IPR002104">
    <property type="entry name" value="Integrase_catalytic"/>
</dbReference>
<evidence type="ECO:0000256" key="1">
    <source>
        <dbReference type="ARBA" id="ARBA00008857"/>
    </source>
</evidence>
<dbReference type="Pfam" id="PF13356">
    <property type="entry name" value="Arm-DNA-bind_3"/>
    <property type="match status" value="1"/>
</dbReference>
<evidence type="ECO:0000256" key="5">
    <source>
        <dbReference type="PROSITE-ProRule" id="PRU01248"/>
    </source>
</evidence>
<comment type="similarity">
    <text evidence="1">Belongs to the 'phage' integrase family.</text>
</comment>
<feature type="domain" description="Core-binding (CB)" evidence="7">
    <location>
        <begin position="106"/>
        <end position="187"/>
    </location>
</feature>
<reference evidence="8" key="1">
    <citation type="submission" date="2022-02" db="EMBL/GenBank/DDBJ databases">
        <title>Emergence and expansion in Europe of a Vibrio aestuarianus clonal complex pathogenic for oysters.</title>
        <authorList>
            <person name="Mesnil A."/>
            <person name="Travers M.-A."/>
        </authorList>
    </citation>
    <scope>NUCLEOTIDE SEQUENCE</scope>
    <source>
        <strain evidence="8">151-ITT-15-cp-1</strain>
    </source>
</reference>
<dbReference type="InterPro" id="IPR025166">
    <property type="entry name" value="Integrase_DNA_bind_dom"/>
</dbReference>
<dbReference type="Proteomes" id="UP001140973">
    <property type="component" value="Unassembled WGS sequence"/>
</dbReference>
<dbReference type="InterPro" id="IPR013762">
    <property type="entry name" value="Integrase-like_cat_sf"/>
</dbReference>
<dbReference type="InterPro" id="IPR044068">
    <property type="entry name" value="CB"/>
</dbReference>
<evidence type="ECO:0000256" key="2">
    <source>
        <dbReference type="ARBA" id="ARBA00022908"/>
    </source>
</evidence>
<dbReference type="InterPro" id="IPR011010">
    <property type="entry name" value="DNA_brk_join_enz"/>
</dbReference>
<dbReference type="Gene3D" id="1.10.150.130">
    <property type="match status" value="1"/>
</dbReference>
<evidence type="ECO:0000256" key="3">
    <source>
        <dbReference type="ARBA" id="ARBA00023125"/>
    </source>
</evidence>
<dbReference type="GO" id="GO:0015074">
    <property type="term" value="P:DNA integration"/>
    <property type="evidence" value="ECO:0007669"/>
    <property type="project" value="UniProtKB-KW"/>
</dbReference>
<keyword evidence="4" id="KW-0233">DNA recombination</keyword>
<dbReference type="EMBL" id="JAKNAP010000076">
    <property type="protein sequence ID" value="MDE1358644.1"/>
    <property type="molecule type" value="Genomic_DNA"/>
</dbReference>
<dbReference type="Gene3D" id="1.10.443.10">
    <property type="entry name" value="Intergrase catalytic core"/>
    <property type="match status" value="1"/>
</dbReference>
<dbReference type="GO" id="GO:0003677">
    <property type="term" value="F:DNA binding"/>
    <property type="evidence" value="ECO:0007669"/>
    <property type="project" value="UniProtKB-UniRule"/>
</dbReference>